<sequence>MEKRMVQVRVPADIRAQVDKEAAQLGISASKLGRIFLTKGLKEMQGYSARAVRMVARGQAKSFEEAARMIRDEDS</sequence>
<gene>
    <name evidence="1" type="ORF">C6Y53_06035</name>
</gene>
<keyword evidence="2" id="KW-1185">Reference proteome</keyword>
<reference evidence="2" key="1">
    <citation type="submission" date="2018-03" db="EMBL/GenBank/DDBJ databases">
        <title>Genomic analysis of the strain SH-1 isolated from shrimp intestine.</title>
        <authorList>
            <person name="Kim Y.-S."/>
            <person name="Kim S.-E."/>
            <person name="Kim K.-H."/>
        </authorList>
    </citation>
    <scope>NUCLEOTIDE SEQUENCE [LARGE SCALE GENOMIC DNA]</scope>
    <source>
        <strain evidence="2">SH-1</strain>
    </source>
</reference>
<name>A0A2S0MNM8_9RHOB</name>
<accession>A0A2S0MNM8</accession>
<dbReference type="AlphaFoldDB" id="A0A2S0MNM8"/>
<protein>
    <recommendedName>
        <fullName evidence="3">CopG family transcriptional regulator</fullName>
    </recommendedName>
</protein>
<proteinExistence type="predicted"/>
<organism evidence="1 2">
    <name type="scientific">Pukyongiella litopenaei</name>
    <dbReference type="NCBI Taxonomy" id="2605946"/>
    <lineage>
        <taxon>Bacteria</taxon>
        <taxon>Pseudomonadati</taxon>
        <taxon>Pseudomonadota</taxon>
        <taxon>Alphaproteobacteria</taxon>
        <taxon>Rhodobacterales</taxon>
        <taxon>Paracoccaceae</taxon>
        <taxon>Pukyongiella</taxon>
    </lineage>
</organism>
<dbReference type="InterPro" id="IPR013321">
    <property type="entry name" value="Arc_rbn_hlx_hlx"/>
</dbReference>
<dbReference type="Gene3D" id="1.10.1220.10">
    <property type="entry name" value="Met repressor-like"/>
    <property type="match status" value="1"/>
</dbReference>
<dbReference type="KEGG" id="thas:C6Y53_06035"/>
<evidence type="ECO:0008006" key="3">
    <source>
        <dbReference type="Google" id="ProtNLM"/>
    </source>
</evidence>
<dbReference type="Proteomes" id="UP000237655">
    <property type="component" value="Chromosome"/>
</dbReference>
<dbReference type="RefSeq" id="WP_149615464.1">
    <property type="nucleotide sequence ID" value="NZ_CP027665.1"/>
</dbReference>
<dbReference type="EMBL" id="CP027665">
    <property type="protein sequence ID" value="AVO37313.2"/>
    <property type="molecule type" value="Genomic_DNA"/>
</dbReference>
<evidence type="ECO:0000313" key="1">
    <source>
        <dbReference type="EMBL" id="AVO37313.2"/>
    </source>
</evidence>
<dbReference type="GO" id="GO:0006355">
    <property type="term" value="P:regulation of DNA-templated transcription"/>
    <property type="evidence" value="ECO:0007669"/>
    <property type="project" value="InterPro"/>
</dbReference>
<evidence type="ECO:0000313" key="2">
    <source>
        <dbReference type="Proteomes" id="UP000237655"/>
    </source>
</evidence>